<dbReference type="Gene3D" id="3.40.50.300">
    <property type="entry name" value="P-loop containing nucleotide triphosphate hydrolases"/>
    <property type="match status" value="1"/>
</dbReference>
<dbReference type="VEuPathDB" id="FungiDB:NECHADRAFT_84818"/>
<dbReference type="KEGG" id="nhe:NECHADRAFT_84818"/>
<dbReference type="EMBL" id="GG698900">
    <property type="protein sequence ID" value="EEU44747.1"/>
    <property type="molecule type" value="Genomic_DNA"/>
</dbReference>
<dbReference type="InterPro" id="IPR027417">
    <property type="entry name" value="P-loop_NTPase"/>
</dbReference>
<evidence type="ECO:0000313" key="4">
    <source>
        <dbReference type="Proteomes" id="UP000005206"/>
    </source>
</evidence>
<feature type="domain" description="DNA2/NAM7 helicase-like C-terminal" evidence="2">
    <location>
        <begin position="19"/>
        <end position="184"/>
    </location>
</feature>
<keyword evidence="4" id="KW-1185">Reference proteome</keyword>
<protein>
    <recommendedName>
        <fullName evidence="2">DNA2/NAM7 helicase-like C-terminal domain-containing protein</fullName>
    </recommendedName>
</protein>
<name>C7YU67_FUSV7</name>
<gene>
    <name evidence="3" type="ORF">NECHADRAFT_84818</name>
</gene>
<proteinExistence type="predicted"/>
<accession>C7YU67</accession>
<dbReference type="STRING" id="660122.C7YU67"/>
<dbReference type="Pfam" id="PF13087">
    <property type="entry name" value="AAA_12"/>
    <property type="match status" value="1"/>
</dbReference>
<dbReference type="InParanoid" id="C7YU67"/>
<dbReference type="OrthoDB" id="5101705at2759"/>
<dbReference type="InterPro" id="IPR041679">
    <property type="entry name" value="DNA2/NAM7-like_C"/>
</dbReference>
<organism evidence="3 4">
    <name type="scientific">Fusarium vanettenii (strain ATCC MYA-4622 / CBS 123669 / FGSC 9596 / NRRL 45880 / 77-13-4)</name>
    <name type="common">Fusarium solani subsp. pisi</name>
    <dbReference type="NCBI Taxonomy" id="660122"/>
    <lineage>
        <taxon>Eukaryota</taxon>
        <taxon>Fungi</taxon>
        <taxon>Dikarya</taxon>
        <taxon>Ascomycota</taxon>
        <taxon>Pezizomycotina</taxon>
        <taxon>Sordariomycetes</taxon>
        <taxon>Hypocreomycetidae</taxon>
        <taxon>Hypocreales</taxon>
        <taxon>Nectriaceae</taxon>
        <taxon>Fusarium</taxon>
        <taxon>Fusarium solani species complex</taxon>
        <taxon>Fusarium vanettenii</taxon>
    </lineage>
</organism>
<sequence length="289" mass="32356">MRSDLVIIRPSFGTAIAAANTLFYNDTMRLLRSIQKYIRDNVYPDLPTDGCSFVVEFPGSQSRKVATSQINKMHKTWMLEHVGHLLDSGLTGLGENSGKPIDILVIALYKAQVTELRMEIKSLISQGRFAKDILTRLKVKTLDDAEGDEADIVFVDYVAVNHPGFTAESFRGTLALTRARGMTLLLLNRGTFVGYEHRKESIKRANHLYRIHNWHASRQLVQRFSGCLNCESLLHSTNQCKGKAPADNNNNIAGPKNARHAVKKDTMPPLAQPGLLRGWRRDGGWMAVE</sequence>
<reference evidence="3 4" key="1">
    <citation type="journal article" date="2009" name="PLoS Genet.">
        <title>The genome of Nectria haematococca: contribution of supernumerary chromosomes to gene expansion.</title>
        <authorList>
            <person name="Coleman J.J."/>
            <person name="Rounsley S.D."/>
            <person name="Rodriguez-Carres M."/>
            <person name="Kuo A."/>
            <person name="Wasmann C.C."/>
            <person name="Grimwood J."/>
            <person name="Schmutz J."/>
            <person name="Taga M."/>
            <person name="White G.J."/>
            <person name="Zhou S."/>
            <person name="Schwartz D.C."/>
            <person name="Freitag M."/>
            <person name="Ma L.J."/>
            <person name="Danchin E.G."/>
            <person name="Henrissat B."/>
            <person name="Coutinho P.M."/>
            <person name="Nelson D.R."/>
            <person name="Straney D."/>
            <person name="Napoli C.A."/>
            <person name="Barker B.M."/>
            <person name="Gribskov M."/>
            <person name="Rep M."/>
            <person name="Kroken S."/>
            <person name="Molnar I."/>
            <person name="Rensing C."/>
            <person name="Kennell J.C."/>
            <person name="Zamora J."/>
            <person name="Farman M.L."/>
            <person name="Selker E.U."/>
            <person name="Salamov A."/>
            <person name="Shapiro H."/>
            <person name="Pangilinan J."/>
            <person name="Lindquist E."/>
            <person name="Lamers C."/>
            <person name="Grigoriev I.V."/>
            <person name="Geiser D.M."/>
            <person name="Covert S.F."/>
            <person name="Temporini E."/>
            <person name="Vanetten H.D."/>
        </authorList>
    </citation>
    <scope>NUCLEOTIDE SEQUENCE [LARGE SCALE GENOMIC DNA]</scope>
    <source>
        <strain evidence="4">ATCC MYA-4622 / CBS 123669 / FGSC 9596 / NRRL 45880 / 77-13-4</strain>
    </source>
</reference>
<dbReference type="RefSeq" id="XP_003050460.1">
    <property type="nucleotide sequence ID" value="XM_003050414.1"/>
</dbReference>
<dbReference type="eggNOG" id="KOG4400">
    <property type="taxonomic scope" value="Eukaryota"/>
</dbReference>
<dbReference type="GeneID" id="9674861"/>
<evidence type="ECO:0000259" key="2">
    <source>
        <dbReference type="Pfam" id="PF13087"/>
    </source>
</evidence>
<dbReference type="Proteomes" id="UP000005206">
    <property type="component" value="Chromosome 9"/>
</dbReference>
<evidence type="ECO:0000313" key="3">
    <source>
        <dbReference type="EMBL" id="EEU44747.1"/>
    </source>
</evidence>
<evidence type="ECO:0000256" key="1">
    <source>
        <dbReference type="SAM" id="MobiDB-lite"/>
    </source>
</evidence>
<dbReference type="HOGENOM" id="CLU_963421_0_0_1"/>
<dbReference type="AlphaFoldDB" id="C7YU67"/>
<feature type="region of interest" description="Disordered" evidence="1">
    <location>
        <begin position="242"/>
        <end position="273"/>
    </location>
</feature>